<dbReference type="AlphaFoldDB" id="A0AAV4Y3N4"/>
<proteinExistence type="predicted"/>
<evidence type="ECO:0000313" key="2">
    <source>
        <dbReference type="EMBL" id="GIZ00561.1"/>
    </source>
</evidence>
<keyword evidence="1" id="KW-1133">Transmembrane helix</keyword>
<keyword evidence="3" id="KW-1185">Reference proteome</keyword>
<evidence type="ECO:0000256" key="1">
    <source>
        <dbReference type="SAM" id="Phobius"/>
    </source>
</evidence>
<comment type="caution">
    <text evidence="2">The sequence shown here is derived from an EMBL/GenBank/DDBJ whole genome shotgun (WGS) entry which is preliminary data.</text>
</comment>
<accession>A0AAV4Y3N4</accession>
<organism evidence="2 3">
    <name type="scientific">Caerostris extrusa</name>
    <name type="common">Bark spider</name>
    <name type="synonym">Caerostris bankana</name>
    <dbReference type="NCBI Taxonomy" id="172846"/>
    <lineage>
        <taxon>Eukaryota</taxon>
        <taxon>Metazoa</taxon>
        <taxon>Ecdysozoa</taxon>
        <taxon>Arthropoda</taxon>
        <taxon>Chelicerata</taxon>
        <taxon>Arachnida</taxon>
        <taxon>Araneae</taxon>
        <taxon>Araneomorphae</taxon>
        <taxon>Entelegynae</taxon>
        <taxon>Araneoidea</taxon>
        <taxon>Araneidae</taxon>
        <taxon>Caerostris</taxon>
    </lineage>
</organism>
<sequence>MGPLSQFGRPRSLCCINTPFVTFGVALFLCTGHGVPWCLLLQCRSYSLWMSLESVRNLVNNLETQLRGYLALNAVKTESRSALFGMKKCLQWHKDVFGACKQKGCFCFRKLKLAGGR</sequence>
<gene>
    <name evidence="2" type="ORF">CEXT_498931</name>
</gene>
<feature type="transmembrane region" description="Helical" evidence="1">
    <location>
        <begin position="20"/>
        <end position="41"/>
    </location>
</feature>
<evidence type="ECO:0000313" key="3">
    <source>
        <dbReference type="Proteomes" id="UP001054945"/>
    </source>
</evidence>
<keyword evidence="1" id="KW-0472">Membrane</keyword>
<dbReference type="Proteomes" id="UP001054945">
    <property type="component" value="Unassembled WGS sequence"/>
</dbReference>
<dbReference type="EMBL" id="BPLR01018559">
    <property type="protein sequence ID" value="GIZ00561.1"/>
    <property type="molecule type" value="Genomic_DNA"/>
</dbReference>
<evidence type="ECO:0008006" key="4">
    <source>
        <dbReference type="Google" id="ProtNLM"/>
    </source>
</evidence>
<keyword evidence="1" id="KW-0812">Transmembrane</keyword>
<reference evidence="2 3" key="1">
    <citation type="submission" date="2021-06" db="EMBL/GenBank/DDBJ databases">
        <title>Caerostris extrusa draft genome.</title>
        <authorList>
            <person name="Kono N."/>
            <person name="Arakawa K."/>
        </authorList>
    </citation>
    <scope>NUCLEOTIDE SEQUENCE [LARGE SCALE GENOMIC DNA]</scope>
</reference>
<protein>
    <recommendedName>
        <fullName evidence="4">Secreted protein</fullName>
    </recommendedName>
</protein>
<name>A0AAV4Y3N4_CAEEX</name>